<dbReference type="eggNOG" id="ENOG5032SE7">
    <property type="taxonomic scope" value="Bacteria"/>
</dbReference>
<feature type="transmembrane region" description="Helical" evidence="1">
    <location>
        <begin position="170"/>
        <end position="190"/>
    </location>
</feature>
<reference evidence="2 3" key="2">
    <citation type="journal article" date="2012" name="BMC Genomics">
        <title>The genome of Pelobacter carbinolicus reveals surprising metabolic capabilities and physiological features.</title>
        <authorList>
            <person name="Aklujkar M."/>
            <person name="Haveman S.A."/>
            <person name="Didonato R.Jr."/>
            <person name="Chertkov O."/>
            <person name="Han C.S."/>
            <person name="Land M.L."/>
            <person name="Brown P."/>
            <person name="Lovley D.R."/>
        </authorList>
    </citation>
    <scope>NUCLEOTIDE SEQUENCE [LARGE SCALE GENOMIC DNA]</scope>
    <source>
        <strain evidence="3">DSM 2380 / NBRC 103641 / GraBd1</strain>
    </source>
</reference>
<keyword evidence="1" id="KW-1133">Transmembrane helix</keyword>
<evidence type="ECO:0000256" key="1">
    <source>
        <dbReference type="SAM" id="Phobius"/>
    </source>
</evidence>
<keyword evidence="3" id="KW-1185">Reference proteome</keyword>
<feature type="transmembrane region" description="Helical" evidence="1">
    <location>
        <begin position="202"/>
        <end position="222"/>
    </location>
</feature>
<keyword evidence="1" id="KW-0472">Membrane</keyword>
<accession>Q3A0P1</accession>
<evidence type="ECO:0000313" key="2">
    <source>
        <dbReference type="EMBL" id="ABA90066.1"/>
    </source>
</evidence>
<dbReference type="AlphaFoldDB" id="Q3A0P1"/>
<keyword evidence="1" id="KW-0812">Transmembrane</keyword>
<dbReference type="Proteomes" id="UP000002534">
    <property type="component" value="Chromosome"/>
</dbReference>
<sequence>MSTPTANNWYAPTAYTASQKKDLAPPDPAAWKGGSARALRAHPLSIGVFCGDYRTDINIKEVEALKEGIVDPVPNHEYTEMGSMKNPKNLFASLQWLAGFSTGVGILTLIVIPPSPGNYLSYLYFIIPSTLFLIFTLARTLAPDKNDIVFNRRTGMVTFSYAKKDNVFGMLQWVAGTFASLILFSLLVSGRISFPLQVTEKTYLYLSFFVVPFALFLIFTLARQFAPDNNDIDRNNVVFNRRIGMVTIPFVELDAYYYCPQSTVGYKHTLYLGHRFSPLGFGSPSDWVDKQWLHAEWEYYQQFMDISLPLPDTPDFEPYRHLDPTTAAHDKEHNRPPNFWRNMSLEQVKKEQAEGTAVTRNFAWHKLPAANHIPKECMDRLLPGARLFK</sequence>
<gene>
    <name evidence="2" type="ordered locus">Pcar_2831</name>
</gene>
<dbReference type="HOGENOM" id="CLU_709498_0_0_7"/>
<proteinExistence type="predicted"/>
<dbReference type="KEGG" id="pca:Pcar_2831"/>
<organism evidence="2 3">
    <name type="scientific">Syntrophotalea carbinolica (strain DSM 2380 / NBRC 103641 / GraBd1)</name>
    <name type="common">Pelobacter carbinolicus</name>
    <dbReference type="NCBI Taxonomy" id="338963"/>
    <lineage>
        <taxon>Bacteria</taxon>
        <taxon>Pseudomonadati</taxon>
        <taxon>Thermodesulfobacteriota</taxon>
        <taxon>Desulfuromonadia</taxon>
        <taxon>Desulfuromonadales</taxon>
        <taxon>Syntrophotaleaceae</taxon>
        <taxon>Syntrophotalea</taxon>
    </lineage>
</organism>
<dbReference type="STRING" id="338963.Pcar_2831"/>
<name>Q3A0P1_SYNC1</name>
<dbReference type="RefSeq" id="WP_011342612.1">
    <property type="nucleotide sequence ID" value="NC_007498.2"/>
</dbReference>
<feature type="transmembrane region" description="Helical" evidence="1">
    <location>
        <begin position="119"/>
        <end position="138"/>
    </location>
</feature>
<dbReference type="EMBL" id="CP000142">
    <property type="protein sequence ID" value="ABA90066.1"/>
    <property type="molecule type" value="Genomic_DNA"/>
</dbReference>
<evidence type="ECO:0000313" key="3">
    <source>
        <dbReference type="Proteomes" id="UP000002534"/>
    </source>
</evidence>
<reference evidence="3" key="1">
    <citation type="submission" date="2005-10" db="EMBL/GenBank/DDBJ databases">
        <title>Complete sequence of Pelobacter carbinolicus DSM 2380.</title>
        <authorList>
            <person name="Copeland A."/>
            <person name="Lucas S."/>
            <person name="Lapidus A."/>
            <person name="Barry K."/>
            <person name="Detter J.C."/>
            <person name="Glavina T."/>
            <person name="Hammon N."/>
            <person name="Israni S."/>
            <person name="Pitluck S."/>
            <person name="Chertkov O."/>
            <person name="Schmutz J."/>
            <person name="Larimer F."/>
            <person name="Land M."/>
            <person name="Kyrpides N."/>
            <person name="Ivanova N."/>
            <person name="Richardson P."/>
        </authorList>
    </citation>
    <scope>NUCLEOTIDE SEQUENCE [LARGE SCALE GENOMIC DNA]</scope>
    <source>
        <strain evidence="3">DSM 2380 / NBRC 103641 / GraBd1</strain>
    </source>
</reference>
<dbReference type="OrthoDB" id="6160351at2"/>
<protein>
    <submittedName>
        <fullName evidence="2">Uncharacterized protein</fullName>
    </submittedName>
</protein>
<feature type="transmembrane region" description="Helical" evidence="1">
    <location>
        <begin position="90"/>
        <end position="113"/>
    </location>
</feature>